<dbReference type="PANTHER" id="PTHR30619:SF1">
    <property type="entry name" value="RECOMBINATION PROTEIN 2"/>
    <property type="match status" value="1"/>
</dbReference>
<dbReference type="GO" id="GO:0030420">
    <property type="term" value="P:establishment of competence for transformation"/>
    <property type="evidence" value="ECO:0007669"/>
    <property type="project" value="InterPro"/>
</dbReference>
<dbReference type="CDD" id="cd07731">
    <property type="entry name" value="ComA-like_MBL-fold"/>
    <property type="match status" value="1"/>
</dbReference>
<keyword evidence="9" id="KW-1185">Reference proteome</keyword>
<accession>A0A4P6ZJS2</accession>
<feature type="transmembrane region" description="Helical" evidence="6">
    <location>
        <begin position="430"/>
        <end position="449"/>
    </location>
</feature>
<dbReference type="AlphaFoldDB" id="A0A4P6ZJS2"/>
<dbReference type="InterPro" id="IPR052159">
    <property type="entry name" value="Competence_DNA_uptake"/>
</dbReference>
<dbReference type="NCBIfam" id="TIGR00361">
    <property type="entry name" value="ComEC_Rec2"/>
    <property type="match status" value="1"/>
</dbReference>
<reference evidence="9" key="1">
    <citation type="submission" date="2018-12" db="EMBL/GenBank/DDBJ databases">
        <title>A new species of lactobacillus.</title>
        <authorList>
            <person name="Jian Y."/>
            <person name="Xin L."/>
            <person name="Hong Z.J."/>
            <person name="Ming L.Z."/>
            <person name="Hong X.Z."/>
        </authorList>
    </citation>
    <scope>NUCLEOTIDE SEQUENCE [LARGE SCALE GENOMIC DNA]</scope>
    <source>
        <strain evidence="9">HSLZ-75</strain>
    </source>
</reference>
<feature type="transmembrane region" description="Helical" evidence="6">
    <location>
        <begin position="319"/>
        <end position="339"/>
    </location>
</feature>
<evidence type="ECO:0000313" key="9">
    <source>
        <dbReference type="Proteomes" id="UP000294321"/>
    </source>
</evidence>
<dbReference type="InterPro" id="IPR004797">
    <property type="entry name" value="Competence_ComEC/Rec2"/>
</dbReference>
<feature type="transmembrane region" description="Helical" evidence="6">
    <location>
        <begin position="402"/>
        <end position="423"/>
    </location>
</feature>
<keyword evidence="5 6" id="KW-0472">Membrane</keyword>
<dbReference type="InterPro" id="IPR036866">
    <property type="entry name" value="RibonucZ/Hydroxyglut_hydro"/>
</dbReference>
<sequence>MIWVFRIYSLKIPNFLIKNLLMALIITGICGANVYVLHQRRLSPAKQTTQILKVYPDELQINENYVHGTGILIHPHQKILIHGVINSSAQLKELKTNHHAQLWQVNGDVDSIEKPTNVNQFDANRYYQSTGITNSLKINQIHKISNLEGIDLVNWIHSFRQRLISRAQNLPPSLKIYVLSLILGETDQESSPELSGIKQLGLIHLFSISGFHVYYLVGILEFILVHLRLTRERYRILIFGFLPIYYIFAGSSIGLLRSILMVEIGLLSRSMNFRISPLNVWSLALMANLMIAPQSLIQFGCQLSYVLSFALIFTRNYQFWKQTIFMNMVSFPFIIFNIYNWHVLTIAANLLILPLFSVIVFPVVIIGAIISHVSTVMGQLADLFLNFFDKFLNVISNLPGNIYFGKPNAGLVIIAFLITLLMVGKPSWRLIWTLFSLYLLMFTVIHFPLNGEVSYFDVGQGDSFLVRTPFNRSVTIIDTGGKLNFGHQPTNYQALRTSINYLNSRGIHTVDNLCLSHQDADHCGDVPAFLQKMNVKRLFIPLGMNKNIRFMNRIRPYMNRTQLIPVKNDDVIPQTTLKVVHPFTGGLGTNADSMVLHGLFGGKQWLFMGDLDKNGETDIIHHYPNLRTNVLKLGHHGSSTSTGQEFLARVNPQVAIISAGRHNRYHHPDPQIVQLVRRHGIKIFNTQNNGMITYNYHGNNGYWSTNN</sequence>
<feature type="transmembrane region" description="Helical" evidence="6">
    <location>
        <begin position="236"/>
        <end position="260"/>
    </location>
</feature>
<keyword evidence="2" id="KW-1003">Cell membrane</keyword>
<evidence type="ECO:0000256" key="4">
    <source>
        <dbReference type="ARBA" id="ARBA00022989"/>
    </source>
</evidence>
<evidence type="ECO:0000259" key="7">
    <source>
        <dbReference type="SMART" id="SM00849"/>
    </source>
</evidence>
<evidence type="ECO:0000256" key="3">
    <source>
        <dbReference type="ARBA" id="ARBA00022692"/>
    </source>
</evidence>
<feature type="transmembrane region" description="Helical" evidence="6">
    <location>
        <begin position="202"/>
        <end position="224"/>
    </location>
</feature>
<evidence type="ECO:0000256" key="6">
    <source>
        <dbReference type="SAM" id="Phobius"/>
    </source>
</evidence>
<feature type="transmembrane region" description="Helical" evidence="6">
    <location>
        <begin position="20"/>
        <end position="37"/>
    </location>
</feature>
<dbReference type="NCBIfam" id="TIGR00360">
    <property type="entry name" value="ComEC_N-term"/>
    <property type="match status" value="1"/>
</dbReference>
<keyword evidence="3 6" id="KW-0812">Transmembrane</keyword>
<protein>
    <submittedName>
        <fullName evidence="8">DNA internalization-related competence protein ComEC/Rec2</fullName>
    </submittedName>
</protein>
<organism evidence="8 9">
    <name type="scientific">Acetilactobacillus jinshanensis</name>
    <dbReference type="NCBI Taxonomy" id="1720083"/>
    <lineage>
        <taxon>Bacteria</taxon>
        <taxon>Bacillati</taxon>
        <taxon>Bacillota</taxon>
        <taxon>Bacilli</taxon>
        <taxon>Lactobacillales</taxon>
        <taxon>Lactobacillaceae</taxon>
        <taxon>Acetilactobacillus</taxon>
    </lineage>
</organism>
<evidence type="ECO:0000313" key="8">
    <source>
        <dbReference type="EMBL" id="QBP17926.1"/>
    </source>
</evidence>
<dbReference type="EMBL" id="CP034726">
    <property type="protein sequence ID" value="QBP17926.1"/>
    <property type="molecule type" value="Genomic_DNA"/>
</dbReference>
<dbReference type="KEGG" id="lji:ELX58_01905"/>
<evidence type="ECO:0000256" key="1">
    <source>
        <dbReference type="ARBA" id="ARBA00004651"/>
    </source>
</evidence>
<dbReference type="GO" id="GO:0005886">
    <property type="term" value="C:plasma membrane"/>
    <property type="evidence" value="ECO:0007669"/>
    <property type="project" value="UniProtKB-SubCell"/>
</dbReference>
<dbReference type="SUPFAM" id="SSF56281">
    <property type="entry name" value="Metallo-hydrolase/oxidoreductase"/>
    <property type="match status" value="1"/>
</dbReference>
<feature type="domain" description="Metallo-beta-lactamase" evidence="7">
    <location>
        <begin position="460"/>
        <end position="661"/>
    </location>
</feature>
<comment type="subcellular location">
    <subcellularLocation>
        <location evidence="1">Cell membrane</location>
        <topology evidence="1">Multi-pass membrane protein</topology>
    </subcellularLocation>
</comment>
<name>A0A4P6ZJS2_9LACO</name>
<dbReference type="InterPro" id="IPR004477">
    <property type="entry name" value="ComEC_N"/>
</dbReference>
<dbReference type="Proteomes" id="UP000294321">
    <property type="component" value="Chromosome"/>
</dbReference>
<evidence type="ECO:0000256" key="2">
    <source>
        <dbReference type="ARBA" id="ARBA00022475"/>
    </source>
</evidence>
<evidence type="ECO:0000256" key="5">
    <source>
        <dbReference type="ARBA" id="ARBA00023136"/>
    </source>
</evidence>
<dbReference type="PANTHER" id="PTHR30619">
    <property type="entry name" value="DNA INTERNALIZATION/COMPETENCE PROTEIN COMEC/REC2"/>
    <property type="match status" value="1"/>
</dbReference>
<keyword evidence="4 6" id="KW-1133">Transmembrane helix</keyword>
<dbReference type="Gene3D" id="3.60.15.10">
    <property type="entry name" value="Ribonuclease Z/Hydroxyacylglutathione hydrolase-like"/>
    <property type="match status" value="1"/>
</dbReference>
<dbReference type="OrthoDB" id="9761531at2"/>
<gene>
    <name evidence="8" type="ORF">ELX58_01905</name>
</gene>
<dbReference type="Pfam" id="PF00753">
    <property type="entry name" value="Lactamase_B"/>
    <property type="match status" value="1"/>
</dbReference>
<feature type="transmembrane region" description="Helical" evidence="6">
    <location>
        <begin position="346"/>
        <end position="370"/>
    </location>
</feature>
<feature type="transmembrane region" description="Helical" evidence="6">
    <location>
        <begin position="280"/>
        <end position="313"/>
    </location>
</feature>
<dbReference type="InterPro" id="IPR035681">
    <property type="entry name" value="ComA-like_MBL"/>
</dbReference>
<dbReference type="SMART" id="SM00849">
    <property type="entry name" value="Lactamase_B"/>
    <property type="match status" value="1"/>
</dbReference>
<dbReference type="InterPro" id="IPR001279">
    <property type="entry name" value="Metallo-B-lactamas"/>
</dbReference>
<proteinExistence type="predicted"/>
<dbReference type="Pfam" id="PF03772">
    <property type="entry name" value="Competence"/>
    <property type="match status" value="1"/>
</dbReference>